<sequence>MAQSVDARNPVQPETLRSQYNAGQDADANSMHGDTTVITTATPKRQYLNLNPLKKLDLPHHQAYNNAASDHNVSLVHFLDSLFSEVRRIQFDEGFDNRGTWSPDSGNVMMPPLNATERNDEIPVPVSVEKRIKDLNQAKWAVRTSTHSNTHVKFSELGDLLAKDHSRNEATYTPSVFDAIELLKWDHEELLKAVQRSGHHEEIHSVEMFISQMFHMMPKVAGLSLLQDRVFHVLVVTANTYQKEAPSELYKSFTVQLPIDYASFGDVKIVQETSRMKMGGSSQCYHFPSSAESGSAPDANQKQRQGKKLTEGTYVSLERLIGADSANNDRHRWDMVGLVFQALVDREETAFAMQNYGQAPSFTGQAGPPPVPPPPPGYGASQGYQASAPQAHGQWAAPTPTHTSGPWNQARQQGTEGYNPGTYGTMPGAQHHSHQPPPQQDQPPPPPPKPYGFAAAVQRQEQQQQSTQNWSQHSQQTTGYAPHAQQGGYPVQGAPQHPYHQAAPPPVAPTWQQSQHAPHQSGANSFTQSRPTVDTAFYSQGYHTTQQQQAPPLPPRHSLQSLQHSEHHQAQYGYPTLDQYPPPSQTPHQLQQSAGQYPQQQQHQHQGHFGSVVPAQQQPVGQPVYPQAQPYQQPVQQQHGYSLYEQHGQPPSQDSHFQRPWQPASPAPGPNYQHNIAQTYEPHQQPSQSGNQTQSSFSGQQYSQTTNQEVREPKPFNRIGTATSNFYHQPSPPSQPVSPISNRPSVSSASGYQPVSGRTDSVSSIALANLYAQRADNRTSSPNPPASRLPIPPPPRDDKSRFSVLAAGAPSDWEHLGGSEEIDDEELFGVKREEKKNETIQPESVELPAHGPSAPSTHGFPSPAVRPAHVSSSEWDEGYTPTPPSVTSLAERQGSPSPNQGFAVEDAIVAPLRTTPKPMHGTKPPHQPAVLVTESAITEGGWNPSQHTPTQPKHHFNSQSNNEFQDAEIPSHDYAVKLKEKDNLLHQLRADAERESAELHARIEALQAENQKLSSEYQANKTHSTSEMIVLRAQIETMRTAADQATANSEALVKEKNMTIERLQEDVEGKEHNIEERDNVVAELKRQLEAENLRELPKPTPSDLISDIDPWYVGSLERYIAMLRSEATAPLVEEKMKIFRAFMKVESSMRAIKFFDASTQTLPVVPEVPHETDQVARSRAASDVSTRRQDLNIQVPHRSAYEDDYEYSPGGRPILARQSTIPIIENYQGAPKAPPSVVSTTILTPTSSIDDDTNKTPVQSLPEEQMQPQYKAYVPPASISVDPPQLRHRQTMSFSNTPVVASPSGRRSSKGHDEIFFEAHRATAQTPAAQPSSSEADVPLPAPLTLTPRRPTSTAAPSKEDPNQVLKRLLSKRIDSDLPNRRIQDLRAKLADVGSKSSKVEELTKTWEKSASLSRRKKDDARRKRQEENEEHNDDLFNSNEISYAEMNQLEEEFKQKEAELKAQEDRDEYQSYVDAVFDPVFTGLHGEIKTLMDLYVEAKQLLHSSVHGLRSLEGTDDPSTKDCLELLRDVHEQIEKRHDSVAQLVAERDKRYKKTETQPLYAAGNISQMKIVEKHFENAEKQAIFGVKREKAERVSELVRIIGEIVVDAVSDEQKEIDYVIEAIKDLKDGTGDPEVLSQAQSTLKALKRSSKALLSFFNMLEIESNNADIDAEIAQVKADKADAERIGELEAEKKEARKELVEEFERRIRVLDSNEGEIAELARKKMRKSGEDAEKEERLRTALEEAKRRNGHA</sequence>
<keyword evidence="1" id="KW-0175">Coiled coil</keyword>
<feature type="compositionally biased region" description="Polar residues" evidence="2">
    <location>
        <begin position="400"/>
        <end position="416"/>
    </location>
</feature>
<dbReference type="Pfam" id="PF11274">
    <property type="entry name" value="DUF3074"/>
    <property type="match status" value="1"/>
</dbReference>
<reference evidence="4" key="1">
    <citation type="submission" date="2020-01" db="EMBL/GenBank/DDBJ databases">
        <authorList>
            <person name="Feng Z.H.Z."/>
        </authorList>
    </citation>
    <scope>NUCLEOTIDE SEQUENCE</scope>
    <source>
        <strain evidence="4">CBS107.38</strain>
    </source>
</reference>
<evidence type="ECO:0000313" key="5">
    <source>
        <dbReference type="Proteomes" id="UP000596902"/>
    </source>
</evidence>
<evidence type="ECO:0000256" key="2">
    <source>
        <dbReference type="SAM" id="MobiDB-lite"/>
    </source>
</evidence>
<accession>A0A8H7B0F0</accession>
<evidence type="ECO:0000256" key="1">
    <source>
        <dbReference type="SAM" id="Coils"/>
    </source>
</evidence>
<feature type="compositionally biased region" description="Polar residues" evidence="2">
    <location>
        <begin position="284"/>
        <end position="303"/>
    </location>
</feature>
<feature type="region of interest" description="Disordered" evidence="2">
    <location>
        <begin position="1392"/>
        <end position="1440"/>
    </location>
</feature>
<feature type="compositionally biased region" description="Low complexity" evidence="2">
    <location>
        <begin position="1343"/>
        <end position="1357"/>
    </location>
</feature>
<dbReference type="EMBL" id="JAAABM010000011">
    <property type="protein sequence ID" value="KAF7673991.1"/>
    <property type="molecule type" value="Genomic_DNA"/>
</dbReference>
<feature type="compositionally biased region" description="Basic and acidic residues" evidence="2">
    <location>
        <begin position="828"/>
        <end position="838"/>
    </location>
</feature>
<keyword evidence="5" id="KW-1185">Reference proteome</keyword>
<feature type="region of interest" description="Disordered" evidence="2">
    <location>
        <begin position="542"/>
        <end position="608"/>
    </location>
</feature>
<reference evidence="4" key="2">
    <citation type="submission" date="2020-08" db="EMBL/GenBank/DDBJ databases">
        <title>Draft Genome Sequence of Cumin Blight Pathogen Alternaria burnsii.</title>
        <authorList>
            <person name="Feng Z."/>
        </authorList>
    </citation>
    <scope>NUCLEOTIDE SEQUENCE</scope>
    <source>
        <strain evidence="4">CBS107.38</strain>
    </source>
</reference>
<feature type="region of interest" description="Disordered" evidence="2">
    <location>
        <begin position="284"/>
        <end position="310"/>
    </location>
</feature>
<feature type="region of interest" description="Disordered" evidence="2">
    <location>
        <begin position="358"/>
        <end position="529"/>
    </location>
</feature>
<feature type="compositionally biased region" description="Polar residues" evidence="2">
    <location>
        <begin position="510"/>
        <end position="529"/>
    </location>
</feature>
<feature type="compositionally biased region" description="Polar residues" evidence="2">
    <location>
        <begin position="943"/>
        <end position="960"/>
    </location>
</feature>
<dbReference type="RefSeq" id="XP_038784305.1">
    <property type="nucleotide sequence ID" value="XM_038932804.1"/>
</dbReference>
<feature type="compositionally biased region" description="Pro residues" evidence="2">
    <location>
        <begin position="435"/>
        <end position="450"/>
    </location>
</feature>
<feature type="region of interest" description="Disordered" evidence="2">
    <location>
        <begin position="773"/>
        <end position="902"/>
    </location>
</feature>
<evidence type="ECO:0000313" key="4">
    <source>
        <dbReference type="EMBL" id="KAF7673991.1"/>
    </source>
</evidence>
<feature type="compositionally biased region" description="Basic and acidic residues" evidence="2">
    <location>
        <begin position="1417"/>
        <end position="1427"/>
    </location>
</feature>
<feature type="compositionally biased region" description="Pro residues" evidence="2">
    <location>
        <begin position="367"/>
        <end position="377"/>
    </location>
</feature>
<feature type="region of interest" description="Disordered" evidence="2">
    <location>
        <begin position="644"/>
        <end position="759"/>
    </location>
</feature>
<feature type="coiled-coil region" evidence="1">
    <location>
        <begin position="1053"/>
        <end position="1094"/>
    </location>
</feature>
<feature type="compositionally biased region" description="Polar residues" evidence="2">
    <location>
        <begin position="672"/>
        <end position="708"/>
    </location>
</feature>
<name>A0A8H7B0F0_9PLEO</name>
<feature type="region of interest" description="Disordered" evidence="2">
    <location>
        <begin position="1727"/>
        <end position="1755"/>
    </location>
</feature>
<feature type="compositionally biased region" description="Polar residues" evidence="2">
    <location>
        <begin position="885"/>
        <end position="900"/>
    </location>
</feature>
<feature type="domain" description="DUF3074" evidence="3">
    <location>
        <begin position="140"/>
        <end position="336"/>
    </location>
</feature>
<feature type="coiled-coil region" evidence="1">
    <location>
        <begin position="978"/>
        <end position="1023"/>
    </location>
</feature>
<organism evidence="4 5">
    <name type="scientific">Alternaria burnsii</name>
    <dbReference type="NCBI Taxonomy" id="1187904"/>
    <lineage>
        <taxon>Eukaryota</taxon>
        <taxon>Fungi</taxon>
        <taxon>Dikarya</taxon>
        <taxon>Ascomycota</taxon>
        <taxon>Pezizomycotina</taxon>
        <taxon>Dothideomycetes</taxon>
        <taxon>Pleosporomycetidae</taxon>
        <taxon>Pleosporales</taxon>
        <taxon>Pleosporineae</taxon>
        <taxon>Pleosporaceae</taxon>
        <taxon>Alternaria</taxon>
        <taxon>Alternaria sect. Alternaria</taxon>
    </lineage>
</organism>
<feature type="region of interest" description="Disordered" evidence="2">
    <location>
        <begin position="1323"/>
        <end position="1365"/>
    </location>
</feature>
<dbReference type="PANTHER" id="PTHR40370:SF1">
    <property type="entry name" value="DUF3074 DOMAIN-CONTAINING PROTEIN"/>
    <property type="match status" value="1"/>
</dbReference>
<feature type="coiled-coil region" evidence="1">
    <location>
        <begin position="1668"/>
        <end position="1708"/>
    </location>
</feature>
<comment type="caution">
    <text evidence="4">The sequence shown here is derived from an EMBL/GenBank/DDBJ whole genome shotgun (WGS) entry which is preliminary data.</text>
</comment>
<gene>
    <name evidence="4" type="ORF">GT037_007757</name>
</gene>
<feature type="compositionally biased region" description="Low complexity" evidence="2">
    <location>
        <begin position="458"/>
        <end position="478"/>
    </location>
</feature>
<feature type="compositionally biased region" description="Polar residues" evidence="2">
    <location>
        <begin position="1323"/>
        <end position="1335"/>
    </location>
</feature>
<evidence type="ECO:0000259" key="3">
    <source>
        <dbReference type="Pfam" id="PF11274"/>
    </source>
</evidence>
<dbReference type="Proteomes" id="UP000596902">
    <property type="component" value="Unassembled WGS sequence"/>
</dbReference>
<feature type="compositionally biased region" description="Polar residues" evidence="2">
    <location>
        <begin position="742"/>
        <end position="759"/>
    </location>
</feature>
<feature type="compositionally biased region" description="Pro residues" evidence="2">
    <location>
        <begin position="782"/>
        <end position="794"/>
    </location>
</feature>
<feature type="region of interest" description="Disordered" evidence="2">
    <location>
        <begin position="940"/>
        <end position="960"/>
    </location>
</feature>
<feature type="compositionally biased region" description="Low complexity" evidence="2">
    <location>
        <begin position="589"/>
        <end position="608"/>
    </location>
</feature>
<feature type="compositionally biased region" description="Basic and acidic residues" evidence="2">
    <location>
        <begin position="1398"/>
        <end position="1408"/>
    </location>
</feature>
<dbReference type="PANTHER" id="PTHR40370">
    <property type="entry name" value="EXPRESSED PROTEIN"/>
    <property type="match status" value="1"/>
</dbReference>
<proteinExistence type="predicted"/>
<dbReference type="GeneID" id="62205982"/>
<protein>
    <recommendedName>
        <fullName evidence="3">DUF3074 domain-containing protein</fullName>
    </recommendedName>
</protein>
<dbReference type="InterPro" id="IPR024500">
    <property type="entry name" value="DUF3074"/>
</dbReference>